<dbReference type="PANTHER" id="PTHR36376">
    <property type="entry name" value="OS09G0514700 PROTEIN"/>
    <property type="match status" value="1"/>
</dbReference>
<reference evidence="1" key="1">
    <citation type="journal article" date="2021" name="Front. Plant Sci.">
        <title>Chromosome-Scale Genome Assembly for Chinese Sour Jujube and Insights Into Its Genome Evolution and Domestication Signature.</title>
        <authorList>
            <person name="Shen L.-Y."/>
            <person name="Luo H."/>
            <person name="Wang X.-L."/>
            <person name="Wang X.-M."/>
            <person name="Qiu X.-J."/>
            <person name="Liu H."/>
            <person name="Zhou S.-S."/>
            <person name="Jia K.-H."/>
            <person name="Nie S."/>
            <person name="Bao Y.-T."/>
            <person name="Zhang R.-G."/>
            <person name="Yun Q.-Z."/>
            <person name="Chai Y.-H."/>
            <person name="Lu J.-Y."/>
            <person name="Li Y."/>
            <person name="Zhao S.-W."/>
            <person name="Mao J.-F."/>
            <person name="Jia S.-G."/>
            <person name="Mao Y.-M."/>
        </authorList>
    </citation>
    <scope>NUCLEOTIDE SEQUENCE</scope>
    <source>
        <strain evidence="1">AT0</strain>
        <tissue evidence="1">Leaf</tissue>
    </source>
</reference>
<gene>
    <name evidence="1" type="ORF">FEM48_Zijuj07G0022600</name>
</gene>
<organism evidence="1 2">
    <name type="scientific">Ziziphus jujuba var. spinosa</name>
    <dbReference type="NCBI Taxonomy" id="714518"/>
    <lineage>
        <taxon>Eukaryota</taxon>
        <taxon>Viridiplantae</taxon>
        <taxon>Streptophyta</taxon>
        <taxon>Embryophyta</taxon>
        <taxon>Tracheophyta</taxon>
        <taxon>Spermatophyta</taxon>
        <taxon>Magnoliopsida</taxon>
        <taxon>eudicotyledons</taxon>
        <taxon>Gunneridae</taxon>
        <taxon>Pentapetalae</taxon>
        <taxon>rosids</taxon>
        <taxon>fabids</taxon>
        <taxon>Rosales</taxon>
        <taxon>Rhamnaceae</taxon>
        <taxon>Paliureae</taxon>
        <taxon>Ziziphus</taxon>
    </lineage>
</organism>
<comment type="caution">
    <text evidence="1">The sequence shown here is derived from an EMBL/GenBank/DDBJ whole genome shotgun (WGS) entry which is preliminary data.</text>
</comment>
<protein>
    <submittedName>
        <fullName evidence="1">Uncharacterized protein</fullName>
    </submittedName>
</protein>
<accession>A0A978V1V6</accession>
<dbReference type="EMBL" id="JAEACU010000007">
    <property type="protein sequence ID" value="KAH7521339.1"/>
    <property type="molecule type" value="Genomic_DNA"/>
</dbReference>
<sequence length="577" mass="63507">MMATKEKEGFYQNLSRKELQSMCKIYGLPANKSHSDLAKSLVAFLEKNSKSTSSGERVGGINKDSLPASITQLQFGAQLNSMADTSKGSYGYILSSREREIQRNTQTVKSNEFGCCLESKTYDKEGRNGSMHNSRKMSHCQCNGNGLNYREVLKKGSGEKLTLQKDGLVENMPQIRDIDIGSCPVEAAFASPIESSRKVPSSSFEFYVRSEEGINLYVDLNSSPSDWTKRFQNEVHICENVQSNKCQCLHEDLGCGDGDKELERSFLCDISAGQIKEGHVHTRSSSSSKIKISDHMDLATFDQPEEGDRSLISSAILPCSMSINVSEQLKEDRSLKSFNPNSTAENQIISVAESCAKGGVMAVVHSDVIDPPHIKLVCDSVVNSISDGSLSPALEYENSNLAECQNSTLQNVCSLVDTAVVNPGCSVSGSVEMQSSEVASCLKDAPCSPFENGGFLGLVDANHNTETEKGDLANLSDLNPDAYENHLASSAEEWERSNTVNGRESSECSQFSNTFDKTCFSSDNLDIKEALHRKRKHMEGEHQSLYVRPDPKILRSMTRITRKDPPRRSTRLMSKVL</sequence>
<name>A0A978V1V6_ZIZJJ</name>
<dbReference type="AlphaFoldDB" id="A0A978V1V6"/>
<dbReference type="Proteomes" id="UP000813462">
    <property type="component" value="Unassembled WGS sequence"/>
</dbReference>
<evidence type="ECO:0000313" key="2">
    <source>
        <dbReference type="Proteomes" id="UP000813462"/>
    </source>
</evidence>
<proteinExistence type="predicted"/>
<dbReference type="PANTHER" id="PTHR36376:SF1">
    <property type="entry name" value="OS09G0514700 PROTEIN"/>
    <property type="match status" value="1"/>
</dbReference>
<evidence type="ECO:0000313" key="1">
    <source>
        <dbReference type="EMBL" id="KAH7521339.1"/>
    </source>
</evidence>